<organism evidence="2 3">
    <name type="scientific">Obba rivulosa</name>
    <dbReference type="NCBI Taxonomy" id="1052685"/>
    <lineage>
        <taxon>Eukaryota</taxon>
        <taxon>Fungi</taxon>
        <taxon>Dikarya</taxon>
        <taxon>Basidiomycota</taxon>
        <taxon>Agaricomycotina</taxon>
        <taxon>Agaricomycetes</taxon>
        <taxon>Polyporales</taxon>
        <taxon>Gelatoporiaceae</taxon>
        <taxon>Obba</taxon>
    </lineage>
</organism>
<feature type="compositionally biased region" description="Polar residues" evidence="1">
    <location>
        <begin position="121"/>
        <end position="132"/>
    </location>
</feature>
<dbReference type="AlphaFoldDB" id="A0A8E2DRP1"/>
<feature type="compositionally biased region" description="Basic and acidic residues" evidence="1">
    <location>
        <begin position="268"/>
        <end position="288"/>
    </location>
</feature>
<accession>A0A8E2DRP1</accession>
<proteinExistence type="predicted"/>
<protein>
    <submittedName>
        <fullName evidence="2">Uncharacterized protein</fullName>
    </submittedName>
</protein>
<feature type="compositionally biased region" description="Basic and acidic residues" evidence="1">
    <location>
        <begin position="377"/>
        <end position="399"/>
    </location>
</feature>
<dbReference type="Proteomes" id="UP000250043">
    <property type="component" value="Unassembled WGS sequence"/>
</dbReference>
<gene>
    <name evidence="2" type="ORF">OBBRIDRAFT_789159</name>
</gene>
<evidence type="ECO:0000313" key="3">
    <source>
        <dbReference type="Proteomes" id="UP000250043"/>
    </source>
</evidence>
<evidence type="ECO:0000313" key="2">
    <source>
        <dbReference type="EMBL" id="OCH94471.1"/>
    </source>
</evidence>
<sequence>MHSQTIVRLSRFTRGAAGSRRLYHSTPLCAATEPRKPGKDPQLSQGTVSQPGHDHPGDVQDQAARAGQKVHPNGTTPVDAAERHSSKQAPRHLKGNPEGVGFADQVGSQSSSASVHEGRSTVHQSMGGQEESTPPGIVEAVKSKLGMETTPGDVKQNRDGGVGVTGTGVMSWAKNSVKGRREIHWSAVSRAGTTTKGQAPVESRKPKDSTYGEQNSHLKHRSEGEPDHGRGNAAPEPKLPSHQLHESRSEVSGEKQPKRTFMTSAHACQDKDKDKTNHTAESYLKDVDSTPPQSTKTHTVDGGETSASVVRPYEPNESPTGQYSRAGPHTSEYQTVNKEEPYDIPPSKGEDKDKKLRYGNMDGLKAKMSGNGGGDSVSKEREGPQADGAEGHKPEGHQS</sequence>
<feature type="compositionally biased region" description="Basic and acidic residues" evidence="1">
    <location>
        <begin position="221"/>
        <end position="230"/>
    </location>
</feature>
<evidence type="ECO:0000256" key="1">
    <source>
        <dbReference type="SAM" id="MobiDB-lite"/>
    </source>
</evidence>
<keyword evidence="3" id="KW-1185">Reference proteome</keyword>
<feature type="compositionally biased region" description="Basic and acidic residues" evidence="1">
    <location>
        <begin position="243"/>
        <end position="257"/>
    </location>
</feature>
<dbReference type="EMBL" id="KV722343">
    <property type="protein sequence ID" value="OCH94471.1"/>
    <property type="molecule type" value="Genomic_DNA"/>
</dbReference>
<name>A0A8E2DRP1_9APHY</name>
<reference evidence="2 3" key="1">
    <citation type="submission" date="2016-07" db="EMBL/GenBank/DDBJ databases">
        <title>Draft genome of the white-rot fungus Obba rivulosa 3A-2.</title>
        <authorList>
            <consortium name="DOE Joint Genome Institute"/>
            <person name="Miettinen O."/>
            <person name="Riley R."/>
            <person name="Acob R."/>
            <person name="Barry K."/>
            <person name="Cullen D."/>
            <person name="De Vries R."/>
            <person name="Hainaut M."/>
            <person name="Hatakka A."/>
            <person name="Henrissat B."/>
            <person name="Hilden K."/>
            <person name="Kuo R."/>
            <person name="Labutti K."/>
            <person name="Lipzen A."/>
            <person name="Makela M.R."/>
            <person name="Sandor L."/>
            <person name="Spatafora J.W."/>
            <person name="Grigoriev I.V."/>
            <person name="Hibbett D.S."/>
        </authorList>
    </citation>
    <scope>NUCLEOTIDE SEQUENCE [LARGE SCALE GENOMIC DNA]</scope>
    <source>
        <strain evidence="2 3">3A-2</strain>
    </source>
</reference>
<dbReference type="OrthoDB" id="2687798at2759"/>
<feature type="region of interest" description="Disordered" evidence="1">
    <location>
        <begin position="18"/>
        <end position="399"/>
    </location>
</feature>